<dbReference type="GO" id="GO:0016746">
    <property type="term" value="F:acyltransferase activity"/>
    <property type="evidence" value="ECO:0007669"/>
    <property type="project" value="UniProtKB-KW"/>
</dbReference>
<proteinExistence type="predicted"/>
<dbReference type="AlphaFoldDB" id="A0A832RVK8"/>
<accession>A0A832RVK8</accession>
<evidence type="ECO:0000313" key="2">
    <source>
        <dbReference type="Proteomes" id="UP000600363"/>
    </source>
</evidence>
<protein>
    <submittedName>
        <fullName evidence="1">Acyltransferase</fullName>
    </submittedName>
</protein>
<dbReference type="Gene3D" id="2.160.10.10">
    <property type="entry name" value="Hexapeptide repeat proteins"/>
    <property type="match status" value="1"/>
</dbReference>
<name>A0A832RVK8_9EURY</name>
<evidence type="ECO:0000313" key="1">
    <source>
        <dbReference type="EMBL" id="HIH70237.1"/>
    </source>
</evidence>
<dbReference type="EMBL" id="DUIH01000021">
    <property type="protein sequence ID" value="HIH70237.1"/>
    <property type="molecule type" value="Genomic_DNA"/>
</dbReference>
<gene>
    <name evidence="1" type="ORF">HA299_06480</name>
</gene>
<dbReference type="InterPro" id="IPR011004">
    <property type="entry name" value="Trimer_LpxA-like_sf"/>
</dbReference>
<sequence>MDIQLAIPDGTRMEEKTVVLESDLIVGSGVDFGYGVIANNIRAGERVSFGGTLDARGDVEIDGFSSVSGDLVARGNVYLGEGVRIGGRLVVDGDLDIGREIKIEEGFEAHGWIRIRNPLPFVLYIYLYLLALLQLGRAEQVEEALNELFSEEAPDPTQVMVVPPRSMLDFNTIQTPAPVVVGRGCRLVGNIRAKSVEMGEQNELFGGIRARTSVVLGKDNVIHGGIEARHVRVEQGCRILGRVKAHTLEVHPSIDVESLVASESMVFIRDVEELREGNAALDRGEG</sequence>
<organism evidence="1 2">
    <name type="scientific">Methermicoccus shengliensis</name>
    <dbReference type="NCBI Taxonomy" id="660064"/>
    <lineage>
        <taxon>Archaea</taxon>
        <taxon>Methanobacteriati</taxon>
        <taxon>Methanobacteriota</taxon>
        <taxon>Stenosarchaea group</taxon>
        <taxon>Methanomicrobia</taxon>
        <taxon>Methanosarcinales</taxon>
        <taxon>Methermicoccaceae</taxon>
        <taxon>Methermicoccus</taxon>
    </lineage>
</organism>
<keyword evidence="1" id="KW-0808">Transferase</keyword>
<dbReference type="SUPFAM" id="SSF51161">
    <property type="entry name" value="Trimeric LpxA-like enzymes"/>
    <property type="match status" value="1"/>
</dbReference>
<reference evidence="1" key="1">
    <citation type="journal article" date="2020" name="bioRxiv">
        <title>A rank-normalized archaeal taxonomy based on genome phylogeny resolves widespread incomplete and uneven classifications.</title>
        <authorList>
            <person name="Rinke C."/>
            <person name="Chuvochina M."/>
            <person name="Mussig A.J."/>
            <person name="Chaumeil P.-A."/>
            <person name="Waite D.W."/>
            <person name="Whitman W.B."/>
            <person name="Parks D.H."/>
            <person name="Hugenholtz P."/>
        </authorList>
    </citation>
    <scope>NUCLEOTIDE SEQUENCE</scope>
    <source>
        <strain evidence="1">UBA12518</strain>
    </source>
</reference>
<comment type="caution">
    <text evidence="1">The sequence shown here is derived from an EMBL/GenBank/DDBJ whole genome shotgun (WGS) entry which is preliminary data.</text>
</comment>
<dbReference type="Proteomes" id="UP000600363">
    <property type="component" value="Unassembled WGS sequence"/>
</dbReference>
<keyword evidence="1" id="KW-0012">Acyltransferase</keyword>
<dbReference type="RefSeq" id="WP_042684681.1">
    <property type="nucleotide sequence ID" value="NZ_DUIH01000021.1"/>
</dbReference>